<dbReference type="VEuPathDB" id="AmoebaDB:EHI5A_205990"/>
<feature type="transmembrane region" description="Helical" evidence="1">
    <location>
        <begin position="225"/>
        <end position="244"/>
    </location>
</feature>
<organism evidence="2 3">
    <name type="scientific">Entamoeba histolytica</name>
    <dbReference type="NCBI Taxonomy" id="5759"/>
    <lineage>
        <taxon>Eukaryota</taxon>
        <taxon>Amoebozoa</taxon>
        <taxon>Evosea</taxon>
        <taxon>Archamoebae</taxon>
        <taxon>Mastigamoebida</taxon>
        <taxon>Entamoebidae</taxon>
        <taxon>Entamoeba</taxon>
    </lineage>
</organism>
<reference evidence="2 3" key="1">
    <citation type="submission" date="2016-05" db="EMBL/GenBank/DDBJ databases">
        <title>First whole genome sequencing of Entamoeba histolytica HM1:IMSS-clone-6.</title>
        <authorList>
            <person name="Mukherjee Avik.K."/>
            <person name="Izumyama S."/>
            <person name="Nakada-Tsukui K."/>
            <person name="Nozaki T."/>
        </authorList>
    </citation>
    <scope>NUCLEOTIDE SEQUENCE [LARGE SCALE GENOMIC DNA]</scope>
    <source>
        <strain evidence="2 3">HM1:IMSS clone 6</strain>
    </source>
</reference>
<dbReference type="VEuPathDB" id="AmoebaDB:EHI7A_164890"/>
<keyword evidence="1" id="KW-0812">Transmembrane</keyword>
<feature type="transmembrane region" description="Helical" evidence="1">
    <location>
        <begin position="280"/>
        <end position="298"/>
    </location>
</feature>
<feature type="transmembrane region" description="Helical" evidence="1">
    <location>
        <begin position="134"/>
        <end position="161"/>
    </location>
</feature>
<keyword evidence="1" id="KW-0472">Membrane</keyword>
<dbReference type="EMBL" id="BDEQ01000001">
    <property type="protein sequence ID" value="GAT99127.1"/>
    <property type="molecule type" value="Genomic_DNA"/>
</dbReference>
<accession>A0A5K1UR33</accession>
<protein>
    <submittedName>
        <fullName evidence="2">Uncharacterized protein</fullName>
    </submittedName>
</protein>
<evidence type="ECO:0000313" key="2">
    <source>
        <dbReference type="EMBL" id="GAT99127.1"/>
    </source>
</evidence>
<sequence length="302" mass="35214">MSVSLETAALIDGLLLFFFYLGILIFTIINNCWRFGKGLKMKGFENKSCLGPRMVFRIGNYYTILDGLLMGVGCLIYYGMGVNSFNFYMYYELLDIGCVYGILFTFFFTITTVKNQLSKLLPNNKSSLTKWFDGINSFNIGFSVCTIVSNTVLLIYCEILWQHQGCFVIEASYTSTIFEMMFGFESSIHFLLCTISMIFFILHLHEIFKTFIDVEFKKIKRREMICSFILIFSFFCRCVFNLLFNGIAVTQSEVLQKDVYDYHRVYEDYRNQFLNGPTDWFSIIITAITPLITMQMMVDYPF</sequence>
<dbReference type="AlphaFoldDB" id="A0A5K1UR33"/>
<comment type="caution">
    <text evidence="2">The sequence shown here is derived from an EMBL/GenBank/DDBJ whole genome shotgun (WGS) entry which is preliminary data.</text>
</comment>
<gene>
    <name evidence="2" type="ORF">CL6EHI_042710</name>
</gene>
<feature type="transmembrane region" description="Helical" evidence="1">
    <location>
        <begin position="14"/>
        <end position="33"/>
    </location>
</feature>
<feature type="transmembrane region" description="Helical" evidence="1">
    <location>
        <begin position="90"/>
        <end position="113"/>
    </location>
</feature>
<name>A0A5K1UR33_ENTHI</name>
<dbReference type="VEuPathDB" id="AmoebaDB:EHI_042710"/>
<feature type="transmembrane region" description="Helical" evidence="1">
    <location>
        <begin position="181"/>
        <end position="204"/>
    </location>
</feature>
<dbReference type="OMA" id="IVFRIGN"/>
<dbReference type="VEuPathDB" id="AmoebaDB:EHI8A_218040"/>
<dbReference type="Proteomes" id="UP000078387">
    <property type="component" value="Unassembled WGS sequence"/>
</dbReference>
<evidence type="ECO:0000313" key="3">
    <source>
        <dbReference type="Proteomes" id="UP000078387"/>
    </source>
</evidence>
<feature type="transmembrane region" description="Helical" evidence="1">
    <location>
        <begin position="54"/>
        <end position="78"/>
    </location>
</feature>
<evidence type="ECO:0000256" key="1">
    <source>
        <dbReference type="SAM" id="Phobius"/>
    </source>
</evidence>
<proteinExistence type="predicted"/>
<keyword evidence="1" id="KW-1133">Transmembrane helix</keyword>
<dbReference type="VEuPathDB" id="AmoebaDB:KM1_263060"/>